<dbReference type="AlphaFoldDB" id="A0A1N6CWM0"/>
<accession>A0A1N6CWM0</accession>
<feature type="signal peptide" evidence="1">
    <location>
        <begin position="1"/>
        <end position="19"/>
    </location>
</feature>
<name>A0A1N6CWM0_9SPHN</name>
<organism evidence="2 3">
    <name type="scientific">Parasphingorhabdus marina DSM 22363</name>
    <dbReference type="NCBI Taxonomy" id="1123272"/>
    <lineage>
        <taxon>Bacteria</taxon>
        <taxon>Pseudomonadati</taxon>
        <taxon>Pseudomonadota</taxon>
        <taxon>Alphaproteobacteria</taxon>
        <taxon>Sphingomonadales</taxon>
        <taxon>Sphingomonadaceae</taxon>
        <taxon>Parasphingorhabdus</taxon>
    </lineage>
</organism>
<evidence type="ECO:0000313" key="3">
    <source>
        <dbReference type="Proteomes" id="UP000185192"/>
    </source>
</evidence>
<evidence type="ECO:0000256" key="1">
    <source>
        <dbReference type="SAM" id="SignalP"/>
    </source>
</evidence>
<protein>
    <submittedName>
        <fullName evidence="2">Uncharacterized protein</fullName>
    </submittedName>
</protein>
<dbReference type="OrthoDB" id="6401525at2"/>
<sequence>MPILPVAMMAAWTLASAAAAPGAVTKPEVIAFGASVADIEKQLTSRCTKMDVRTFDPPRMPIAKNLHQQIDCQGFQFMGEPRLAEFVFADDRLQLVWILVDADDQERIIAAMRETYHSQGLENKMAIAFPEHRTAWRFEPAEVLFYSGEVAPMFEARFGEASSNDAAQPKD</sequence>
<evidence type="ECO:0000313" key="2">
    <source>
        <dbReference type="EMBL" id="SIN63018.1"/>
    </source>
</evidence>
<keyword evidence="3" id="KW-1185">Reference proteome</keyword>
<proteinExistence type="predicted"/>
<keyword evidence="1" id="KW-0732">Signal</keyword>
<dbReference type="Proteomes" id="UP000185192">
    <property type="component" value="Unassembled WGS sequence"/>
</dbReference>
<reference evidence="3" key="1">
    <citation type="submission" date="2016-11" db="EMBL/GenBank/DDBJ databases">
        <authorList>
            <person name="Varghese N."/>
            <person name="Submissions S."/>
        </authorList>
    </citation>
    <scope>NUCLEOTIDE SEQUENCE [LARGE SCALE GENOMIC DNA]</scope>
    <source>
        <strain evidence="3">DSM 22363</strain>
    </source>
</reference>
<dbReference type="EMBL" id="FSQW01000001">
    <property type="protein sequence ID" value="SIN63018.1"/>
    <property type="molecule type" value="Genomic_DNA"/>
</dbReference>
<dbReference type="RefSeq" id="WP_074204127.1">
    <property type="nucleotide sequence ID" value="NZ_FSQW01000001.1"/>
</dbReference>
<gene>
    <name evidence="2" type="ORF">SAMN02745824_1165</name>
</gene>
<feature type="chain" id="PRO_5013201311" evidence="1">
    <location>
        <begin position="20"/>
        <end position="171"/>
    </location>
</feature>